<dbReference type="GO" id="GO:0005886">
    <property type="term" value="C:plasma membrane"/>
    <property type="evidence" value="ECO:0007669"/>
    <property type="project" value="UniProtKB-SubCell"/>
</dbReference>
<feature type="transmembrane region" description="Helical" evidence="7">
    <location>
        <begin position="241"/>
        <end position="262"/>
    </location>
</feature>
<proteinExistence type="inferred from homology"/>
<comment type="subcellular location">
    <subcellularLocation>
        <location evidence="1 7">Cell membrane</location>
        <topology evidence="1 7">Multi-pass membrane protein</topology>
    </subcellularLocation>
</comment>
<feature type="transmembrane region" description="Helical" evidence="7">
    <location>
        <begin position="102"/>
        <end position="123"/>
    </location>
</feature>
<name>A0A4R2JG40_9PSEU</name>
<dbReference type="Gene3D" id="1.10.3720.10">
    <property type="entry name" value="MetI-like"/>
    <property type="match status" value="1"/>
</dbReference>
<comment type="caution">
    <text evidence="9">The sequence shown here is derived from an EMBL/GenBank/DDBJ whole genome shotgun (WGS) entry which is preliminary data.</text>
</comment>
<evidence type="ECO:0000256" key="7">
    <source>
        <dbReference type="RuleBase" id="RU363032"/>
    </source>
</evidence>
<reference evidence="9 10" key="1">
    <citation type="submission" date="2019-03" db="EMBL/GenBank/DDBJ databases">
        <title>Genomic Encyclopedia of Type Strains, Phase IV (KMG-IV): sequencing the most valuable type-strain genomes for metagenomic binning, comparative biology and taxonomic classification.</title>
        <authorList>
            <person name="Goeker M."/>
        </authorList>
    </citation>
    <scope>NUCLEOTIDE SEQUENCE [LARGE SCALE GENOMIC DNA]</scope>
    <source>
        <strain evidence="9 10">DSM 45934</strain>
    </source>
</reference>
<keyword evidence="2 7" id="KW-0813">Transport</keyword>
<keyword evidence="10" id="KW-1185">Reference proteome</keyword>
<evidence type="ECO:0000259" key="8">
    <source>
        <dbReference type="PROSITE" id="PS50928"/>
    </source>
</evidence>
<organism evidence="9 10">
    <name type="scientific">Actinocrispum wychmicini</name>
    <dbReference type="NCBI Taxonomy" id="1213861"/>
    <lineage>
        <taxon>Bacteria</taxon>
        <taxon>Bacillati</taxon>
        <taxon>Actinomycetota</taxon>
        <taxon>Actinomycetes</taxon>
        <taxon>Pseudonocardiales</taxon>
        <taxon>Pseudonocardiaceae</taxon>
        <taxon>Actinocrispum</taxon>
    </lineage>
</organism>
<dbReference type="OrthoDB" id="9778910at2"/>
<keyword evidence="4 7" id="KW-0812">Transmembrane</keyword>
<evidence type="ECO:0000256" key="3">
    <source>
        <dbReference type="ARBA" id="ARBA00022475"/>
    </source>
</evidence>
<feature type="transmembrane region" description="Helical" evidence="7">
    <location>
        <begin position="282"/>
        <end position="308"/>
    </location>
</feature>
<keyword evidence="5 7" id="KW-1133">Transmembrane helix</keyword>
<dbReference type="Pfam" id="PF19300">
    <property type="entry name" value="BPD_transp_1_N"/>
    <property type="match status" value="1"/>
</dbReference>
<comment type="similarity">
    <text evidence="7">Belongs to the binding-protein-dependent transport system permease family.</text>
</comment>
<keyword evidence="6 7" id="KW-0472">Membrane</keyword>
<dbReference type="SUPFAM" id="SSF161098">
    <property type="entry name" value="MetI-like"/>
    <property type="match status" value="1"/>
</dbReference>
<dbReference type="AlphaFoldDB" id="A0A4R2JG40"/>
<dbReference type="PANTHER" id="PTHR43163">
    <property type="entry name" value="DIPEPTIDE TRANSPORT SYSTEM PERMEASE PROTEIN DPPB-RELATED"/>
    <property type="match status" value="1"/>
</dbReference>
<dbReference type="PANTHER" id="PTHR43163:SF6">
    <property type="entry name" value="DIPEPTIDE TRANSPORT SYSTEM PERMEASE PROTEIN DPPB-RELATED"/>
    <property type="match status" value="1"/>
</dbReference>
<dbReference type="Proteomes" id="UP000295680">
    <property type="component" value="Unassembled WGS sequence"/>
</dbReference>
<dbReference type="RefSeq" id="WP_132122008.1">
    <property type="nucleotide sequence ID" value="NZ_SLWS01000007.1"/>
</dbReference>
<dbReference type="InterPro" id="IPR045621">
    <property type="entry name" value="BPD_transp_1_N"/>
</dbReference>
<dbReference type="InterPro" id="IPR035906">
    <property type="entry name" value="MetI-like_sf"/>
</dbReference>
<evidence type="ECO:0000256" key="5">
    <source>
        <dbReference type="ARBA" id="ARBA00022989"/>
    </source>
</evidence>
<evidence type="ECO:0000256" key="4">
    <source>
        <dbReference type="ARBA" id="ARBA00022692"/>
    </source>
</evidence>
<feature type="transmembrane region" description="Helical" evidence="7">
    <location>
        <begin position="179"/>
        <end position="201"/>
    </location>
</feature>
<evidence type="ECO:0000256" key="2">
    <source>
        <dbReference type="ARBA" id="ARBA00022448"/>
    </source>
</evidence>
<evidence type="ECO:0000313" key="9">
    <source>
        <dbReference type="EMBL" id="TCO55866.1"/>
    </source>
</evidence>
<sequence>MRYVVKRVSVSLLLLVGTSILIFAVLRALPGDPVLARLGTLQGVDQSTIDRLRASAGLDRPVAVQYLNWVGGMLHGDLGASYLTNRPVSTLIAERLGPTLELTILAVLLSVLIALPAAIAAANRPGGWADRVISVLASAGMAFPPFVAGILLILVFSVSLRWLPSIGYVPLLRDPGRNLAGMIMPAIALSLAAAPLLLRYLRTEMITALSSQYVRTAEGKGAPKRVVVLRHALRNAALPSLAMLGLIVGYTLGGSVIVEYVFGFSGLGSLSVESAFRRDYAVLQSVVMVVSGLFIVVTLAVDLVTWWLDPRTRGHHG</sequence>
<gene>
    <name evidence="9" type="ORF">EV192_107289</name>
</gene>
<feature type="transmembrane region" description="Helical" evidence="7">
    <location>
        <begin position="135"/>
        <end position="159"/>
    </location>
</feature>
<evidence type="ECO:0000313" key="10">
    <source>
        <dbReference type="Proteomes" id="UP000295680"/>
    </source>
</evidence>
<dbReference type="EMBL" id="SLWS01000007">
    <property type="protein sequence ID" value="TCO55866.1"/>
    <property type="molecule type" value="Genomic_DNA"/>
</dbReference>
<dbReference type="GO" id="GO:0071916">
    <property type="term" value="F:dipeptide transmembrane transporter activity"/>
    <property type="evidence" value="ECO:0007669"/>
    <property type="project" value="TreeGrafter"/>
</dbReference>
<dbReference type="PROSITE" id="PS50928">
    <property type="entry name" value="ABC_TM1"/>
    <property type="match status" value="1"/>
</dbReference>
<dbReference type="Pfam" id="PF00528">
    <property type="entry name" value="BPD_transp_1"/>
    <property type="match status" value="1"/>
</dbReference>
<feature type="domain" description="ABC transmembrane type-1" evidence="8">
    <location>
        <begin position="96"/>
        <end position="305"/>
    </location>
</feature>
<keyword evidence="3" id="KW-1003">Cell membrane</keyword>
<evidence type="ECO:0000256" key="6">
    <source>
        <dbReference type="ARBA" id="ARBA00023136"/>
    </source>
</evidence>
<accession>A0A4R2JG40</accession>
<protein>
    <submittedName>
        <fullName evidence="9">Peptide/nickel transport system permease protein</fullName>
    </submittedName>
</protein>
<evidence type="ECO:0000256" key="1">
    <source>
        <dbReference type="ARBA" id="ARBA00004651"/>
    </source>
</evidence>
<dbReference type="CDD" id="cd06261">
    <property type="entry name" value="TM_PBP2"/>
    <property type="match status" value="1"/>
</dbReference>
<dbReference type="InterPro" id="IPR000515">
    <property type="entry name" value="MetI-like"/>
</dbReference>